<keyword evidence="2" id="KW-1185">Reference proteome</keyword>
<dbReference type="STRING" id="32024.GCA_000788295_00241"/>
<dbReference type="EMBL" id="UFVD01000001">
    <property type="protein sequence ID" value="SUX09472.1"/>
    <property type="molecule type" value="Genomic_DNA"/>
</dbReference>
<gene>
    <name evidence="1" type="ORF">NCTC12475_00054</name>
</gene>
<protein>
    <submittedName>
        <fullName evidence="1">Membrane protein</fullName>
    </submittedName>
</protein>
<name>A0A381DGT0_9BACT</name>
<dbReference type="Proteomes" id="UP000254920">
    <property type="component" value="Unassembled WGS sequence"/>
</dbReference>
<evidence type="ECO:0000313" key="1">
    <source>
        <dbReference type="EMBL" id="SUX09472.1"/>
    </source>
</evidence>
<dbReference type="OrthoDB" id="5373140at2"/>
<dbReference type="RefSeq" id="WP_089182345.1">
    <property type="nucleotide sequence ID" value="NZ_CP043427.1"/>
</dbReference>
<proteinExistence type="predicted"/>
<sequence>MNDKNDNIQDKQTLLEANRISNLQQNGINFKDFIIVILGMFVLLLIFLMKIGITNKVYYISRDISEINSKIEVLKEENRELNSTLQAIKFKNQILNPLSIP</sequence>
<dbReference type="GeneID" id="93090509"/>
<accession>A0A381DGT0</accession>
<reference evidence="1 2" key="1">
    <citation type="submission" date="2018-06" db="EMBL/GenBank/DDBJ databases">
        <authorList>
            <consortium name="Pathogen Informatics"/>
            <person name="Doyle S."/>
        </authorList>
    </citation>
    <scope>NUCLEOTIDE SEQUENCE [LARGE SCALE GENOMIC DNA]</scope>
    <source>
        <strain evidence="1 2">NCTC12475</strain>
    </source>
</reference>
<dbReference type="AlphaFoldDB" id="A0A381DGT0"/>
<organism evidence="1 2">
    <name type="scientific">Campylobacter sputorum subsp. sputorum</name>
    <dbReference type="NCBI Taxonomy" id="32024"/>
    <lineage>
        <taxon>Bacteria</taxon>
        <taxon>Pseudomonadati</taxon>
        <taxon>Campylobacterota</taxon>
        <taxon>Epsilonproteobacteria</taxon>
        <taxon>Campylobacterales</taxon>
        <taxon>Campylobacteraceae</taxon>
        <taxon>Campylobacter</taxon>
    </lineage>
</organism>
<evidence type="ECO:0000313" key="2">
    <source>
        <dbReference type="Proteomes" id="UP000254920"/>
    </source>
</evidence>